<sequence>MPGLDENIVVHKLPLKPEYKPIQQKLRRMRPKIFYNQIKMAPKDMEKTIFITMWGTFCYKVMPFGLKNAEATYQRAMVTLFHDMMHKEIEVYVDDMIAKSRGEEEHVANLKKLFDRLRKFQLKLNPAKCTFGVTSGKLLGFIVSERGIEVDPDKIKAIQELPPPRTQKEVRDF</sequence>
<dbReference type="InterPro" id="IPR053134">
    <property type="entry name" value="RNA-dir_DNA_polymerase"/>
</dbReference>
<gene>
    <name evidence="2" type="ORF">PVK06_041583</name>
</gene>
<evidence type="ECO:0000313" key="2">
    <source>
        <dbReference type="EMBL" id="KAK5786933.1"/>
    </source>
</evidence>
<evidence type="ECO:0000313" key="3">
    <source>
        <dbReference type="Proteomes" id="UP001358586"/>
    </source>
</evidence>
<dbReference type="Gene3D" id="3.30.70.270">
    <property type="match status" value="1"/>
</dbReference>
<dbReference type="InterPro" id="IPR043128">
    <property type="entry name" value="Rev_trsase/Diguanyl_cyclase"/>
</dbReference>
<keyword evidence="3" id="KW-1185">Reference proteome</keyword>
<dbReference type="Pfam" id="PF00078">
    <property type="entry name" value="RVT_1"/>
    <property type="match status" value="1"/>
</dbReference>
<comment type="caution">
    <text evidence="2">The sequence shown here is derived from an EMBL/GenBank/DDBJ whole genome shotgun (WGS) entry which is preliminary data.</text>
</comment>
<name>A0ABR0N8L9_GOSAR</name>
<accession>A0ABR0N8L9</accession>
<proteinExistence type="predicted"/>
<feature type="domain" description="Reverse transcriptase" evidence="1">
    <location>
        <begin position="34"/>
        <end position="143"/>
    </location>
</feature>
<dbReference type="PANTHER" id="PTHR24559:SF457">
    <property type="entry name" value="RNA-DIRECTED DNA POLYMERASE HOMOLOG"/>
    <property type="match status" value="1"/>
</dbReference>
<protein>
    <recommendedName>
        <fullName evidence="1">Reverse transcriptase domain-containing protein</fullName>
    </recommendedName>
</protein>
<organism evidence="2 3">
    <name type="scientific">Gossypium arboreum</name>
    <name type="common">Tree cotton</name>
    <name type="synonym">Gossypium nanking</name>
    <dbReference type="NCBI Taxonomy" id="29729"/>
    <lineage>
        <taxon>Eukaryota</taxon>
        <taxon>Viridiplantae</taxon>
        <taxon>Streptophyta</taxon>
        <taxon>Embryophyta</taxon>
        <taxon>Tracheophyta</taxon>
        <taxon>Spermatophyta</taxon>
        <taxon>Magnoliopsida</taxon>
        <taxon>eudicotyledons</taxon>
        <taxon>Gunneridae</taxon>
        <taxon>Pentapetalae</taxon>
        <taxon>rosids</taxon>
        <taxon>malvids</taxon>
        <taxon>Malvales</taxon>
        <taxon>Malvaceae</taxon>
        <taxon>Malvoideae</taxon>
        <taxon>Gossypium</taxon>
    </lineage>
</organism>
<evidence type="ECO:0000259" key="1">
    <source>
        <dbReference type="Pfam" id="PF00078"/>
    </source>
</evidence>
<dbReference type="Gene3D" id="3.10.10.10">
    <property type="entry name" value="HIV Type 1 Reverse Transcriptase, subunit A, domain 1"/>
    <property type="match status" value="1"/>
</dbReference>
<dbReference type="CDD" id="cd01647">
    <property type="entry name" value="RT_LTR"/>
    <property type="match status" value="1"/>
</dbReference>
<dbReference type="PANTHER" id="PTHR24559">
    <property type="entry name" value="TRANSPOSON TY3-I GAG-POL POLYPROTEIN"/>
    <property type="match status" value="1"/>
</dbReference>
<dbReference type="InterPro" id="IPR000477">
    <property type="entry name" value="RT_dom"/>
</dbReference>
<reference evidence="2 3" key="1">
    <citation type="submission" date="2023-03" db="EMBL/GenBank/DDBJ databases">
        <title>WGS of Gossypium arboreum.</title>
        <authorList>
            <person name="Yu D."/>
        </authorList>
    </citation>
    <scope>NUCLEOTIDE SEQUENCE [LARGE SCALE GENOMIC DNA]</scope>
    <source>
        <tissue evidence="2">Leaf</tissue>
    </source>
</reference>
<dbReference type="InterPro" id="IPR043502">
    <property type="entry name" value="DNA/RNA_pol_sf"/>
</dbReference>
<dbReference type="Proteomes" id="UP001358586">
    <property type="component" value="Chromosome 11"/>
</dbReference>
<dbReference type="EMBL" id="JARKNE010000011">
    <property type="protein sequence ID" value="KAK5786933.1"/>
    <property type="molecule type" value="Genomic_DNA"/>
</dbReference>
<dbReference type="SUPFAM" id="SSF56672">
    <property type="entry name" value="DNA/RNA polymerases"/>
    <property type="match status" value="1"/>
</dbReference>